<dbReference type="GO" id="GO:0005524">
    <property type="term" value="F:ATP binding"/>
    <property type="evidence" value="ECO:0007669"/>
    <property type="project" value="UniProtKB-KW"/>
</dbReference>
<name>A0A831UAF9_GEOME</name>
<dbReference type="CDD" id="cd18793">
    <property type="entry name" value="SF2_C_SNF"/>
    <property type="match status" value="1"/>
</dbReference>
<comment type="caution">
    <text evidence="5">The sequence shown here is derived from an EMBL/GenBank/DDBJ whole genome shotgun (WGS) entry which is preliminary data.</text>
</comment>
<dbReference type="InterPro" id="IPR038718">
    <property type="entry name" value="SNF2-like_sf"/>
</dbReference>
<dbReference type="InterPro" id="IPR050628">
    <property type="entry name" value="SNF2_RAD54_helicase_TF"/>
</dbReference>
<proteinExistence type="predicted"/>
<dbReference type="GO" id="GO:0006281">
    <property type="term" value="P:DNA repair"/>
    <property type="evidence" value="ECO:0007669"/>
    <property type="project" value="TreeGrafter"/>
</dbReference>
<dbReference type="AlphaFoldDB" id="A0A831UAF9"/>
<evidence type="ECO:0000259" key="4">
    <source>
        <dbReference type="PROSITE" id="PS51192"/>
    </source>
</evidence>
<dbReference type="InterPro" id="IPR014001">
    <property type="entry name" value="Helicase_ATP-bd"/>
</dbReference>
<dbReference type="PROSITE" id="PS51192">
    <property type="entry name" value="HELICASE_ATP_BIND_1"/>
    <property type="match status" value="1"/>
</dbReference>
<feature type="domain" description="Helicase ATP-binding" evidence="4">
    <location>
        <begin position="42"/>
        <end position="336"/>
    </location>
</feature>
<dbReference type="SUPFAM" id="SSF52540">
    <property type="entry name" value="P-loop containing nucleoside triphosphate hydrolases"/>
    <property type="match status" value="2"/>
</dbReference>
<dbReference type="GO" id="GO:0016787">
    <property type="term" value="F:hydrolase activity"/>
    <property type="evidence" value="ECO:0007669"/>
    <property type="project" value="UniProtKB-KW"/>
</dbReference>
<dbReference type="EMBL" id="DSOV01000010">
    <property type="protein sequence ID" value="HEN41402.1"/>
    <property type="molecule type" value="Genomic_DNA"/>
</dbReference>
<keyword evidence="1" id="KW-0547">Nucleotide-binding</keyword>
<gene>
    <name evidence="5" type="ORF">ENQ87_03340</name>
</gene>
<dbReference type="PANTHER" id="PTHR45626">
    <property type="entry name" value="TRANSCRIPTION TERMINATION FACTOR 2-RELATED"/>
    <property type="match status" value="1"/>
</dbReference>
<dbReference type="SMART" id="SM00490">
    <property type="entry name" value="HELICc"/>
    <property type="match status" value="1"/>
</dbReference>
<evidence type="ECO:0000256" key="3">
    <source>
        <dbReference type="ARBA" id="ARBA00022840"/>
    </source>
</evidence>
<dbReference type="InterPro" id="IPR049730">
    <property type="entry name" value="SNF2/RAD54-like_C"/>
</dbReference>
<evidence type="ECO:0000256" key="2">
    <source>
        <dbReference type="ARBA" id="ARBA00022801"/>
    </source>
</evidence>
<dbReference type="Gene3D" id="3.40.50.300">
    <property type="entry name" value="P-loop containing nucleotide triphosphate hydrolases"/>
    <property type="match status" value="2"/>
</dbReference>
<evidence type="ECO:0000256" key="1">
    <source>
        <dbReference type="ARBA" id="ARBA00022741"/>
    </source>
</evidence>
<dbReference type="Pfam" id="PF00271">
    <property type="entry name" value="Helicase_C"/>
    <property type="match status" value="1"/>
</dbReference>
<reference evidence="5" key="1">
    <citation type="journal article" date="2020" name="mSystems">
        <title>Genome- and Community-Level Interaction Insights into Carbon Utilization and Element Cycling Functions of Hydrothermarchaeota in Hydrothermal Sediment.</title>
        <authorList>
            <person name="Zhou Z."/>
            <person name="Liu Y."/>
            <person name="Xu W."/>
            <person name="Pan J."/>
            <person name="Luo Z.H."/>
            <person name="Li M."/>
        </authorList>
    </citation>
    <scope>NUCLEOTIDE SEQUENCE [LARGE SCALE GENOMIC DNA]</scope>
    <source>
        <strain evidence="5">SpSt-349</strain>
    </source>
</reference>
<dbReference type="Gene3D" id="3.40.50.10810">
    <property type="entry name" value="Tandem AAA-ATPase domain"/>
    <property type="match status" value="1"/>
</dbReference>
<dbReference type="GO" id="GO:0008094">
    <property type="term" value="F:ATP-dependent activity, acting on DNA"/>
    <property type="evidence" value="ECO:0007669"/>
    <property type="project" value="TreeGrafter"/>
</dbReference>
<keyword evidence="2" id="KW-0378">Hydrolase</keyword>
<protein>
    <recommendedName>
        <fullName evidence="4">Helicase ATP-binding domain-containing protein</fullName>
    </recommendedName>
</protein>
<sequence>MMRLDWKKVEQMVHEKIALLDERNQAGKGLLYGQDRAVAFIARRLPAQRGVVLADEVGLGKTRVALMIADAVMACGGNVAVVVPPGLLAQWENEYMQFKMRLDESPCAVVKLRRFEDLFAQGKIIGSGEDGFPLAQVNRSRWVLISHAFGFHRVTANSAAWRVELPALVRAAYEYDSPARRNRWREYANNRGYNHKDPSSWYGQYWCAAKFLAKAMRAVFEDPAQEHFLLRNDLRPNIDESDSRTPQLIELYKKHGKGYETMLELIGHLIGDIDLLIVDEAHKSRDDCDVPEKQLGMLIEKIVRTNENSRRLCMTATPVELDPSQWEELLKRARLPVPRQTIEGFARSLEHARSAPDNPEMIEGLIESAKRFQDDLRHFVVRRRRINQEEMRRYFDGTPGQAHPHRELSDITITFGHLDAAWRKATLAFEGQGLAAKGLRGLDMRERLLDIRHAHGLINDFAEEETGSAENESHKEGRRRTWGKIAAAATGISYDASGLMAHPRVQAAADHIERQLGILGRETGNREKYLVFGRFSAPMKALSKELNARYLLRCLDFDLPVPPGGFDEDELFSCYKRIMALRESDSEQRGHICFSGKLSDQRRGFCLTKEDLQRLITDARKRHEAAREYVAKVLDREYLSEHLPGNDAIGQLADGQRDSLFSLIRLDVYMELANDLTDPDQRASKAEMIRNAAVRIWARYLEQIIEGMDLDFQNRTTTEWRGDDDYRDIDAKGDLVDPAHLAAALELHDSGEARQSSLCRILDGNVTHKTRKILQAQFNEMIFPRVLIAQSIVGREGLNLHKRCRRVLLFHPEWNPAVVEQQIGRVDRIGSLWTQMADEWLAGGKVGPIPKIAVEYLVFEGTYDAYQYQVLRERRQNLNSQLFGELLDYELMQKVHPGKVEALPAAVPSFEP</sequence>
<evidence type="ECO:0000313" key="5">
    <source>
        <dbReference type="EMBL" id="HEN41402.1"/>
    </source>
</evidence>
<accession>A0A831UAF9</accession>
<organism evidence="5">
    <name type="scientific">Geobacter metallireducens</name>
    <dbReference type="NCBI Taxonomy" id="28232"/>
    <lineage>
        <taxon>Bacteria</taxon>
        <taxon>Pseudomonadati</taxon>
        <taxon>Thermodesulfobacteriota</taxon>
        <taxon>Desulfuromonadia</taxon>
        <taxon>Geobacterales</taxon>
        <taxon>Geobacteraceae</taxon>
        <taxon>Geobacter</taxon>
    </lineage>
</organism>
<keyword evidence="3" id="KW-0067">ATP-binding</keyword>
<dbReference type="InterPro" id="IPR027417">
    <property type="entry name" value="P-loop_NTPase"/>
</dbReference>
<dbReference type="InterPro" id="IPR001650">
    <property type="entry name" value="Helicase_C-like"/>
</dbReference>
<dbReference type="SMART" id="SM00487">
    <property type="entry name" value="DEXDc"/>
    <property type="match status" value="1"/>
</dbReference>